<gene>
    <name evidence="2" type="primary">52</name>
    <name evidence="2" type="ORF">PBI_SUZY_52</name>
</gene>
<name>A0A2Z4Q7U3_9CAUD</name>
<evidence type="ECO:0000313" key="2">
    <source>
        <dbReference type="EMBL" id="AWY06157.1"/>
    </source>
</evidence>
<evidence type="ECO:0000313" key="3">
    <source>
        <dbReference type="Proteomes" id="UP000250774"/>
    </source>
</evidence>
<dbReference type="Proteomes" id="UP000250774">
    <property type="component" value="Segment"/>
</dbReference>
<dbReference type="RefSeq" id="YP_009803013.1">
    <property type="nucleotide sequence ID" value="NC_047990.1"/>
</dbReference>
<protein>
    <submittedName>
        <fullName evidence="2">Uncharacterized protein</fullName>
    </submittedName>
</protein>
<reference evidence="3" key="1">
    <citation type="submission" date="2018-04" db="EMBL/GenBank/DDBJ databases">
        <authorList>
            <person name="Harrington T."/>
            <person name="Washburn E."/>
            <person name="Bricker J."/>
            <person name="McKinney A."/>
            <person name="Betsko A.J."/>
            <person name="Garlena R.A."/>
            <person name="Russell D.A."/>
            <person name="Pope W.A."/>
            <person name="Jacobs-Sera D."/>
            <person name="Hatfull G.F."/>
        </authorList>
    </citation>
    <scope>NUCLEOTIDE SEQUENCE [LARGE SCALE GENOMIC DNA]</scope>
</reference>
<feature type="region of interest" description="Disordered" evidence="1">
    <location>
        <begin position="103"/>
        <end position="134"/>
    </location>
</feature>
<evidence type="ECO:0000256" key="1">
    <source>
        <dbReference type="SAM" id="MobiDB-lite"/>
    </source>
</evidence>
<dbReference type="GeneID" id="54993571"/>
<accession>A0A2Z4Q7U3</accession>
<dbReference type="EMBL" id="MH271313">
    <property type="protein sequence ID" value="AWY06157.1"/>
    <property type="molecule type" value="Genomic_DNA"/>
</dbReference>
<dbReference type="KEGG" id="vg:54993571"/>
<proteinExistence type="predicted"/>
<keyword evidence="3" id="KW-1185">Reference proteome</keyword>
<sequence length="134" mass="15515">MIEAWEYAGFFACGFGGAVAGWARSRKKYNDTIREYEYGTARLQADSAVAQQKLFDLRRDIDKVVEKKFRERLAEWNPDQDDIEADFRKAEYMAEKREMLDAGRLHPPVVKDGEPARISRVSFRHPKSKGEGRN</sequence>
<organism evidence="2 3">
    <name type="scientific">Gordonia phage Suzy</name>
    <dbReference type="NCBI Taxonomy" id="2201430"/>
    <lineage>
        <taxon>Viruses</taxon>
        <taxon>Duplodnaviria</taxon>
        <taxon>Heunggongvirae</taxon>
        <taxon>Uroviricota</taxon>
        <taxon>Caudoviricetes</taxon>
        <taxon>Terapinvirus</taxon>
        <taxon>Terapinvirus suzy</taxon>
    </lineage>
</organism>
<feature type="compositionally biased region" description="Basic and acidic residues" evidence="1">
    <location>
        <begin position="103"/>
        <end position="117"/>
    </location>
</feature>